<feature type="domain" description="Bacteriophage tail tape measure N-terminal" evidence="1">
    <location>
        <begin position="94"/>
        <end position="179"/>
    </location>
</feature>
<evidence type="ECO:0000313" key="3">
    <source>
        <dbReference type="Proteomes" id="UP000019367"/>
    </source>
</evidence>
<keyword evidence="3" id="KW-1185">Reference proteome</keyword>
<name>W6E8L0_9CAUD</name>
<dbReference type="EMBL" id="KF977490">
    <property type="protein sequence ID" value="AHJ10714.1"/>
    <property type="molecule type" value="Genomic_DNA"/>
</dbReference>
<dbReference type="GeneID" id="18502977"/>
<protein>
    <submittedName>
        <fullName evidence="2">Putative tail protein</fullName>
    </submittedName>
</protein>
<gene>
    <name evidence="2" type="ORF">P106B_31</name>
</gene>
<reference evidence="2 3" key="1">
    <citation type="journal article" date="2015" name="Microbiology">
        <title>Genomic and phenotypic characterization of Rhizobium gallicum phage vB_RglS_P106B.</title>
        <authorList>
            <person name="Halmillawewa A.P."/>
            <person name="Restrepo-Cordoba M."/>
            <person name="Yost C.K."/>
            <person name="Hynes M.F."/>
        </authorList>
    </citation>
    <scope>NUCLEOTIDE SEQUENCE [LARGE SCALE GENOMIC DNA]</scope>
</reference>
<dbReference type="InterPro" id="IPR009628">
    <property type="entry name" value="Phage_tape_measure_N"/>
</dbReference>
<evidence type="ECO:0000313" key="2">
    <source>
        <dbReference type="EMBL" id="AHJ10714.1"/>
    </source>
</evidence>
<accession>W6E8L0</accession>
<dbReference type="KEGG" id="vg:18502977"/>
<sequence>MADLANIGFRADTSELSEAKASMEALVPAAGKASGAIDKLATSTDSAATSAAKGATANNNLRAATVAETGALTQAASAANRAASANDNLTTSAVRAGAAAKGLGSQVGVISAQFSDIAVQLAGGQSPFQIAMQQGMQLVGIFGNQGLGAVVRGLGSAFLSLLSPLNLLTIATIALSGYAVQYFTELFNSGETAKTSLADQEALIRSVATAWGDSVPVLQQYVDQLERAKNVADLKAFQDQENLKTASYFIKSFEIFLTNWSARKMLLILKRSRIKKISKLLMK</sequence>
<evidence type="ECO:0000259" key="1">
    <source>
        <dbReference type="Pfam" id="PF06791"/>
    </source>
</evidence>
<dbReference type="Proteomes" id="UP000019367">
    <property type="component" value="Segment"/>
</dbReference>
<dbReference type="OrthoDB" id="2367at10239"/>
<dbReference type="Pfam" id="PF06791">
    <property type="entry name" value="TMP_2"/>
    <property type="match status" value="1"/>
</dbReference>
<organism evidence="2 3">
    <name type="scientific">Rhizobium phage vB_RglS_P106B</name>
    <dbReference type="NCBI Taxonomy" id="1458697"/>
    <lineage>
        <taxon>Viruses</taxon>
        <taxon>Duplodnaviria</taxon>
        <taxon>Heunggongvirae</taxon>
        <taxon>Uroviricota</taxon>
        <taxon>Caudoviricetes</taxon>
        <taxon>Rigallicvirus</taxon>
        <taxon>Rigallicvirus P106B</taxon>
    </lineage>
</organism>
<dbReference type="RefSeq" id="YP_009005957.1">
    <property type="nucleotide sequence ID" value="NC_023566.1"/>
</dbReference>
<proteinExistence type="predicted"/>